<dbReference type="HOGENOM" id="CLU_3280095_0_0_1"/>
<keyword evidence="2" id="KW-1185">Reference proteome</keyword>
<name>T1I614_RHOPR</name>
<sequence length="41" mass="4546">MKGRLLVAVLFKILSSCVNKFFPAVFPLCEAVLDSFISDIL</sequence>
<organism evidence="1 2">
    <name type="scientific">Rhodnius prolixus</name>
    <name type="common">Triatomid bug</name>
    <dbReference type="NCBI Taxonomy" id="13249"/>
    <lineage>
        <taxon>Eukaryota</taxon>
        <taxon>Metazoa</taxon>
        <taxon>Ecdysozoa</taxon>
        <taxon>Arthropoda</taxon>
        <taxon>Hexapoda</taxon>
        <taxon>Insecta</taxon>
        <taxon>Pterygota</taxon>
        <taxon>Neoptera</taxon>
        <taxon>Paraneoptera</taxon>
        <taxon>Hemiptera</taxon>
        <taxon>Heteroptera</taxon>
        <taxon>Panheteroptera</taxon>
        <taxon>Cimicomorpha</taxon>
        <taxon>Reduviidae</taxon>
        <taxon>Triatominae</taxon>
        <taxon>Rhodnius</taxon>
    </lineage>
</organism>
<dbReference type="EnsemblMetazoa" id="RPRC011733-RA">
    <property type="protein sequence ID" value="RPRC011733-PA"/>
    <property type="gene ID" value="RPRC011733"/>
</dbReference>
<dbReference type="AlphaFoldDB" id="T1I614"/>
<dbReference type="EMBL" id="ACPB03003613">
    <property type="status" value="NOT_ANNOTATED_CDS"/>
    <property type="molecule type" value="Genomic_DNA"/>
</dbReference>
<dbReference type="InParanoid" id="T1I614"/>
<protein>
    <submittedName>
        <fullName evidence="1">Uncharacterized protein</fullName>
    </submittedName>
</protein>
<accession>T1I614</accession>
<evidence type="ECO:0000313" key="1">
    <source>
        <dbReference type="EnsemblMetazoa" id="RPRC011733-PA"/>
    </source>
</evidence>
<evidence type="ECO:0000313" key="2">
    <source>
        <dbReference type="Proteomes" id="UP000015103"/>
    </source>
</evidence>
<reference evidence="1" key="1">
    <citation type="submission" date="2015-05" db="UniProtKB">
        <authorList>
            <consortium name="EnsemblMetazoa"/>
        </authorList>
    </citation>
    <scope>IDENTIFICATION</scope>
</reference>
<dbReference type="Proteomes" id="UP000015103">
    <property type="component" value="Unassembled WGS sequence"/>
</dbReference>
<proteinExistence type="predicted"/>